<accession>A0ABY8V8V0</accession>
<evidence type="ECO:0000313" key="2">
    <source>
        <dbReference type="EMBL" id="WIH98116.1"/>
    </source>
</evidence>
<dbReference type="InterPro" id="IPR023382">
    <property type="entry name" value="MnmA-like_central_sf"/>
</dbReference>
<dbReference type="Proteomes" id="UP001223501">
    <property type="component" value="Chromosome"/>
</dbReference>
<dbReference type="Pfam" id="PF20259">
    <property type="entry name" value="tRNA_Me_trans_M"/>
    <property type="match status" value="1"/>
</dbReference>
<dbReference type="InterPro" id="IPR046884">
    <property type="entry name" value="MnmA-like_central"/>
</dbReference>
<name>A0ABY8V8V0_9FLAO</name>
<protein>
    <recommendedName>
        <fullName evidence="1">tRNA-specific 2-thiouridylase MnmA-like central domain-containing protein</fullName>
    </recommendedName>
</protein>
<dbReference type="RefSeq" id="WP_225541658.1">
    <property type="nucleotide sequence ID" value="NZ_CP106831.1"/>
</dbReference>
<feature type="domain" description="tRNA-specific 2-thiouridylase MnmA-like central" evidence="1">
    <location>
        <begin position="42"/>
        <end position="88"/>
    </location>
</feature>
<evidence type="ECO:0000313" key="3">
    <source>
        <dbReference type="Proteomes" id="UP001223501"/>
    </source>
</evidence>
<keyword evidence="3" id="KW-1185">Reference proteome</keyword>
<sequence length="174" mass="20423">MIGQIVEIPYESLVYQKEKPVFLSKEEELFWRVEQRRYSLFDGFIVGEHNGVEGFEIGQRKGLNVSGKKLPVYVIGIDEHENRLFVGQGKDHPGLFCDVFLFTDQNINWLTQSIDEEEIDVEVTSSILREKKEAKFYQFGEKYFLEFNIQIPLILKNYTIELSCNKTNFIKLNK</sequence>
<gene>
    <name evidence="2" type="ORF">OBA43_04055</name>
</gene>
<dbReference type="EMBL" id="CP106831">
    <property type="protein sequence ID" value="WIH98116.1"/>
    <property type="molecule type" value="Genomic_DNA"/>
</dbReference>
<reference evidence="2 3" key="1">
    <citation type="submission" date="2022-09" db="EMBL/GenBank/DDBJ databases">
        <title>Whole genome sequencing analysis of tet(X)-positive Empedobacter falsenii YWS9-3.</title>
        <authorList>
            <person name="Chen C."/>
            <person name="Lv Y.-L."/>
        </authorList>
    </citation>
    <scope>NUCLEOTIDE SEQUENCE [LARGE SCALE GENOMIC DNA]</scope>
    <source>
        <strain evidence="2 3">YWS9-3_T</strain>
    </source>
</reference>
<proteinExistence type="predicted"/>
<evidence type="ECO:0000259" key="1">
    <source>
        <dbReference type="Pfam" id="PF20259"/>
    </source>
</evidence>
<dbReference type="Gene3D" id="2.30.30.280">
    <property type="entry name" value="Adenine nucleotide alpha hydrolases-like domains"/>
    <property type="match status" value="1"/>
</dbReference>
<organism evidence="2 3">
    <name type="scientific">Empedobacter falsenii</name>
    <dbReference type="NCBI Taxonomy" id="343874"/>
    <lineage>
        <taxon>Bacteria</taxon>
        <taxon>Pseudomonadati</taxon>
        <taxon>Bacteroidota</taxon>
        <taxon>Flavobacteriia</taxon>
        <taxon>Flavobacteriales</taxon>
        <taxon>Weeksellaceae</taxon>
        <taxon>Empedobacter</taxon>
    </lineage>
</organism>